<dbReference type="Pfam" id="PF04542">
    <property type="entry name" value="Sigma70_r2"/>
    <property type="match status" value="1"/>
</dbReference>
<dbReference type="SUPFAM" id="SSF88946">
    <property type="entry name" value="Sigma2 domain of RNA polymerase sigma factors"/>
    <property type="match status" value="1"/>
</dbReference>
<organism evidence="8 9">
    <name type="scientific">Kribbella italica</name>
    <dbReference type="NCBI Taxonomy" id="1540520"/>
    <lineage>
        <taxon>Bacteria</taxon>
        <taxon>Bacillati</taxon>
        <taxon>Actinomycetota</taxon>
        <taxon>Actinomycetes</taxon>
        <taxon>Propionibacteriales</taxon>
        <taxon>Kribbellaceae</taxon>
        <taxon>Kribbella</taxon>
    </lineage>
</organism>
<feature type="domain" description="RNA polymerase sigma-70 region 2" evidence="6">
    <location>
        <begin position="16"/>
        <end position="79"/>
    </location>
</feature>
<dbReference type="GO" id="GO:0006352">
    <property type="term" value="P:DNA-templated transcription initiation"/>
    <property type="evidence" value="ECO:0007669"/>
    <property type="project" value="InterPro"/>
</dbReference>
<evidence type="ECO:0000313" key="8">
    <source>
        <dbReference type="EMBL" id="MBB5833979.1"/>
    </source>
</evidence>
<dbReference type="PANTHER" id="PTHR43133">
    <property type="entry name" value="RNA POLYMERASE ECF-TYPE SIGMA FACTO"/>
    <property type="match status" value="1"/>
</dbReference>
<dbReference type="SUPFAM" id="SSF88659">
    <property type="entry name" value="Sigma3 and sigma4 domains of RNA polymerase sigma factors"/>
    <property type="match status" value="1"/>
</dbReference>
<sequence>MAELSGDGATSFTQFVTQRYGALLGTAYLLTQDHGLAEDLVQTTLAKCWRRWDTIRAEDPYAYVRQVLVNTCRAYWRVKKGKLEFPTEELPTRPVLIDYYDRIERDSVLVAALERLPGRMRAVVVLRYLVDLSEAETAEEVGCAVGTIKSQTSRALARLRGDPLLLDYRKSA</sequence>
<dbReference type="PANTHER" id="PTHR43133:SF50">
    <property type="entry name" value="ECF RNA POLYMERASE SIGMA FACTOR SIGM"/>
    <property type="match status" value="1"/>
</dbReference>
<dbReference type="InterPro" id="IPR007627">
    <property type="entry name" value="RNA_pol_sigma70_r2"/>
</dbReference>
<keyword evidence="4" id="KW-0238">DNA-binding</keyword>
<proteinExistence type="inferred from homology"/>
<keyword evidence="3" id="KW-0731">Sigma factor</keyword>
<dbReference type="InterPro" id="IPR013325">
    <property type="entry name" value="RNA_pol_sigma_r2"/>
</dbReference>
<keyword evidence="9" id="KW-1185">Reference proteome</keyword>
<dbReference type="GO" id="GO:0003677">
    <property type="term" value="F:DNA binding"/>
    <property type="evidence" value="ECO:0007669"/>
    <property type="project" value="UniProtKB-KW"/>
</dbReference>
<dbReference type="AlphaFoldDB" id="A0A7W9J281"/>
<comment type="caution">
    <text evidence="8">The sequence shown here is derived from an EMBL/GenBank/DDBJ whole genome shotgun (WGS) entry which is preliminary data.</text>
</comment>
<name>A0A7W9J281_9ACTN</name>
<dbReference type="InterPro" id="IPR013249">
    <property type="entry name" value="RNA_pol_sigma70_r4_t2"/>
</dbReference>
<keyword evidence="2" id="KW-0805">Transcription regulation</keyword>
<protein>
    <submittedName>
        <fullName evidence="8">RNA polymerase sigma-70 factor (Sigma-E family)</fullName>
    </submittedName>
</protein>
<dbReference type="GO" id="GO:0016987">
    <property type="term" value="F:sigma factor activity"/>
    <property type="evidence" value="ECO:0007669"/>
    <property type="project" value="UniProtKB-KW"/>
</dbReference>
<evidence type="ECO:0000256" key="3">
    <source>
        <dbReference type="ARBA" id="ARBA00023082"/>
    </source>
</evidence>
<dbReference type="InterPro" id="IPR039425">
    <property type="entry name" value="RNA_pol_sigma-70-like"/>
</dbReference>
<dbReference type="Proteomes" id="UP000549971">
    <property type="component" value="Unassembled WGS sequence"/>
</dbReference>
<evidence type="ECO:0000256" key="2">
    <source>
        <dbReference type="ARBA" id="ARBA00023015"/>
    </source>
</evidence>
<dbReference type="NCBIfam" id="TIGR02937">
    <property type="entry name" value="sigma70-ECF"/>
    <property type="match status" value="1"/>
</dbReference>
<dbReference type="CDD" id="cd06171">
    <property type="entry name" value="Sigma70_r4"/>
    <property type="match status" value="1"/>
</dbReference>
<comment type="similarity">
    <text evidence="1">Belongs to the sigma-70 factor family. ECF subfamily.</text>
</comment>
<dbReference type="InterPro" id="IPR014325">
    <property type="entry name" value="RNA_pol_sigma-E_actinobac"/>
</dbReference>
<evidence type="ECO:0000313" key="9">
    <source>
        <dbReference type="Proteomes" id="UP000549971"/>
    </source>
</evidence>
<dbReference type="NCBIfam" id="TIGR02983">
    <property type="entry name" value="SigE-fam_strep"/>
    <property type="match status" value="1"/>
</dbReference>
<keyword evidence="5" id="KW-0804">Transcription</keyword>
<reference evidence="8 9" key="1">
    <citation type="submission" date="2020-08" db="EMBL/GenBank/DDBJ databases">
        <title>Sequencing the genomes of 1000 actinobacteria strains.</title>
        <authorList>
            <person name="Klenk H.-P."/>
        </authorList>
    </citation>
    <scope>NUCLEOTIDE SEQUENCE [LARGE SCALE GENOMIC DNA]</scope>
    <source>
        <strain evidence="8 9">DSM 28967</strain>
    </source>
</reference>
<dbReference type="InterPro" id="IPR014284">
    <property type="entry name" value="RNA_pol_sigma-70_dom"/>
</dbReference>
<gene>
    <name evidence="8" type="ORF">HDA39_000713</name>
</gene>
<evidence type="ECO:0000256" key="1">
    <source>
        <dbReference type="ARBA" id="ARBA00010641"/>
    </source>
</evidence>
<evidence type="ECO:0000259" key="7">
    <source>
        <dbReference type="Pfam" id="PF08281"/>
    </source>
</evidence>
<dbReference type="InterPro" id="IPR036388">
    <property type="entry name" value="WH-like_DNA-bd_sf"/>
</dbReference>
<dbReference type="Pfam" id="PF08281">
    <property type="entry name" value="Sigma70_r4_2"/>
    <property type="match status" value="1"/>
</dbReference>
<accession>A0A7W9J281</accession>
<dbReference type="Gene3D" id="1.10.10.10">
    <property type="entry name" value="Winged helix-like DNA-binding domain superfamily/Winged helix DNA-binding domain"/>
    <property type="match status" value="1"/>
</dbReference>
<feature type="domain" description="RNA polymerase sigma factor 70 region 4 type 2" evidence="7">
    <location>
        <begin position="109"/>
        <end position="159"/>
    </location>
</feature>
<dbReference type="EMBL" id="JACHMY010000001">
    <property type="protein sequence ID" value="MBB5833979.1"/>
    <property type="molecule type" value="Genomic_DNA"/>
</dbReference>
<evidence type="ECO:0000259" key="6">
    <source>
        <dbReference type="Pfam" id="PF04542"/>
    </source>
</evidence>
<dbReference type="Gene3D" id="1.10.1740.10">
    <property type="match status" value="1"/>
</dbReference>
<dbReference type="RefSeq" id="WP_184793805.1">
    <property type="nucleotide sequence ID" value="NZ_JACHMY010000001.1"/>
</dbReference>
<evidence type="ECO:0000256" key="5">
    <source>
        <dbReference type="ARBA" id="ARBA00023163"/>
    </source>
</evidence>
<evidence type="ECO:0000256" key="4">
    <source>
        <dbReference type="ARBA" id="ARBA00023125"/>
    </source>
</evidence>
<dbReference type="InterPro" id="IPR013324">
    <property type="entry name" value="RNA_pol_sigma_r3/r4-like"/>
</dbReference>